<feature type="transmembrane region" description="Helical" evidence="8">
    <location>
        <begin position="173"/>
        <end position="192"/>
    </location>
</feature>
<evidence type="ECO:0000256" key="6">
    <source>
        <dbReference type="ARBA" id="ARBA00023136"/>
    </source>
</evidence>
<evidence type="ECO:0000256" key="2">
    <source>
        <dbReference type="ARBA" id="ARBA00022448"/>
    </source>
</evidence>
<feature type="compositionally biased region" description="Basic and acidic residues" evidence="7">
    <location>
        <begin position="426"/>
        <end position="437"/>
    </location>
</feature>
<accession>A0AAU8K4B0</accession>
<keyword evidence="6 8" id="KW-0472">Membrane</keyword>
<dbReference type="SUPFAM" id="SSF103473">
    <property type="entry name" value="MFS general substrate transporter"/>
    <property type="match status" value="1"/>
</dbReference>
<organism evidence="10">
    <name type="scientific">Kitasatospora camelliae</name>
    <dbReference type="NCBI Taxonomy" id="3156397"/>
    <lineage>
        <taxon>Bacteria</taxon>
        <taxon>Bacillati</taxon>
        <taxon>Actinomycetota</taxon>
        <taxon>Actinomycetes</taxon>
        <taxon>Kitasatosporales</taxon>
        <taxon>Streptomycetaceae</taxon>
        <taxon>Kitasatospora</taxon>
    </lineage>
</organism>
<feature type="region of interest" description="Disordered" evidence="7">
    <location>
        <begin position="399"/>
        <end position="437"/>
    </location>
</feature>
<dbReference type="PANTHER" id="PTHR23517">
    <property type="entry name" value="RESISTANCE PROTEIN MDTM, PUTATIVE-RELATED-RELATED"/>
    <property type="match status" value="1"/>
</dbReference>
<feature type="transmembrane region" description="Helical" evidence="8">
    <location>
        <begin position="305"/>
        <end position="324"/>
    </location>
</feature>
<dbReference type="InterPro" id="IPR036259">
    <property type="entry name" value="MFS_trans_sf"/>
</dbReference>
<feature type="transmembrane region" description="Helical" evidence="8">
    <location>
        <begin position="345"/>
        <end position="365"/>
    </location>
</feature>
<keyword evidence="5 8" id="KW-1133">Transmembrane helix</keyword>
<keyword evidence="3" id="KW-1003">Cell membrane</keyword>
<keyword evidence="2" id="KW-0813">Transport</keyword>
<dbReference type="Pfam" id="PF07690">
    <property type="entry name" value="MFS_1"/>
    <property type="match status" value="1"/>
</dbReference>
<evidence type="ECO:0000256" key="5">
    <source>
        <dbReference type="ARBA" id="ARBA00022989"/>
    </source>
</evidence>
<dbReference type="AlphaFoldDB" id="A0AAU8K4B0"/>
<gene>
    <name evidence="10" type="ORF">ABWK59_25890</name>
</gene>
<dbReference type="RefSeq" id="WP_354643016.1">
    <property type="nucleotide sequence ID" value="NZ_CP159872.1"/>
</dbReference>
<proteinExistence type="predicted"/>
<evidence type="ECO:0000256" key="7">
    <source>
        <dbReference type="SAM" id="MobiDB-lite"/>
    </source>
</evidence>
<name>A0AAU8K4B0_9ACTN</name>
<protein>
    <submittedName>
        <fullName evidence="10">MFS transporter</fullName>
    </submittedName>
</protein>
<feature type="compositionally biased region" description="Pro residues" evidence="7">
    <location>
        <begin position="411"/>
        <end position="422"/>
    </location>
</feature>
<dbReference type="PROSITE" id="PS50850">
    <property type="entry name" value="MFS"/>
    <property type="match status" value="1"/>
</dbReference>
<dbReference type="InterPro" id="IPR050171">
    <property type="entry name" value="MFS_Transporters"/>
</dbReference>
<feature type="transmembrane region" description="Helical" evidence="8">
    <location>
        <begin position="21"/>
        <end position="45"/>
    </location>
</feature>
<evidence type="ECO:0000313" key="10">
    <source>
        <dbReference type="EMBL" id="XCM82090.1"/>
    </source>
</evidence>
<sequence>MPASVSARWRTYRGLSPSLKALVVLSFVVALGSYMITPFIGVLLVKGVGLAVGPAGALVAVATFIQFGGSIAGGPVVDRLGLKRTMVAALALRTSGLVLLALAVRVPALVLPAVVLVAAGPALYLPANKAYIVSCVREDLRPLFLAISSAALNAGMGLGPFLAALLIDRDPVLLLLGLAALFALITVAHQVATRPVERRPAPAPGTPTGPTGLRSLRGVLRPVLFNGLAFYLYFFFQSFIGLYAAGLSDLRVLGWVMLLNCAMVVVLQPPLAGWIARTGYRGLLTGSFLLMAAGTAVMARGGTPALLLGTVLFTLGEVLVFLRGDLEVVGRMSDRPASAFGVQRLTTGVGGFLAGLVGGVVFAHYEKAGHPGMFWNAVAAQAVLAAGLALAFGGSTRRRTAGPPVGDGPPATAPVPAVPTPAAPTHTDRPVESEAVS</sequence>
<evidence type="ECO:0000256" key="8">
    <source>
        <dbReference type="SAM" id="Phobius"/>
    </source>
</evidence>
<keyword evidence="4 8" id="KW-0812">Transmembrane</keyword>
<feature type="transmembrane region" description="Helical" evidence="8">
    <location>
        <begin position="223"/>
        <end position="246"/>
    </location>
</feature>
<dbReference type="InterPro" id="IPR020846">
    <property type="entry name" value="MFS_dom"/>
</dbReference>
<evidence type="ECO:0000256" key="3">
    <source>
        <dbReference type="ARBA" id="ARBA00022475"/>
    </source>
</evidence>
<dbReference type="GO" id="GO:0022857">
    <property type="term" value="F:transmembrane transporter activity"/>
    <property type="evidence" value="ECO:0007669"/>
    <property type="project" value="InterPro"/>
</dbReference>
<dbReference type="GO" id="GO:0005886">
    <property type="term" value="C:plasma membrane"/>
    <property type="evidence" value="ECO:0007669"/>
    <property type="project" value="UniProtKB-SubCell"/>
</dbReference>
<reference evidence="10" key="1">
    <citation type="submission" date="2024-06" db="EMBL/GenBank/DDBJ databases">
        <title>The genome sequences of Kitasatospora sp. strain HUAS MG31.</title>
        <authorList>
            <person name="Mo P."/>
        </authorList>
    </citation>
    <scope>NUCLEOTIDE SEQUENCE</scope>
    <source>
        <strain evidence="10">HUAS MG31</strain>
    </source>
</reference>
<dbReference type="KEGG" id="kcm:ABWK59_25890"/>
<feature type="compositionally biased region" description="Low complexity" evidence="7">
    <location>
        <begin position="401"/>
        <end position="410"/>
    </location>
</feature>
<dbReference type="PANTHER" id="PTHR23517:SF2">
    <property type="entry name" value="MULTIDRUG RESISTANCE PROTEIN MDTH"/>
    <property type="match status" value="1"/>
</dbReference>
<evidence type="ECO:0000256" key="4">
    <source>
        <dbReference type="ARBA" id="ARBA00022692"/>
    </source>
</evidence>
<evidence type="ECO:0000259" key="9">
    <source>
        <dbReference type="PROSITE" id="PS50850"/>
    </source>
</evidence>
<feature type="domain" description="Major facilitator superfamily (MFS) profile" evidence="9">
    <location>
        <begin position="18"/>
        <end position="397"/>
    </location>
</feature>
<feature type="transmembrane region" description="Helical" evidence="8">
    <location>
        <begin position="252"/>
        <end position="275"/>
    </location>
</feature>
<dbReference type="EMBL" id="CP159872">
    <property type="protein sequence ID" value="XCM82090.1"/>
    <property type="molecule type" value="Genomic_DNA"/>
</dbReference>
<feature type="transmembrane region" description="Helical" evidence="8">
    <location>
        <begin position="371"/>
        <end position="392"/>
    </location>
</feature>
<dbReference type="InterPro" id="IPR011701">
    <property type="entry name" value="MFS"/>
</dbReference>
<feature type="transmembrane region" description="Helical" evidence="8">
    <location>
        <begin position="143"/>
        <end position="167"/>
    </location>
</feature>
<dbReference type="Gene3D" id="1.20.1250.20">
    <property type="entry name" value="MFS general substrate transporter like domains"/>
    <property type="match status" value="1"/>
</dbReference>
<comment type="subcellular location">
    <subcellularLocation>
        <location evidence="1">Cell membrane</location>
        <topology evidence="1">Multi-pass membrane protein</topology>
    </subcellularLocation>
</comment>
<feature type="transmembrane region" description="Helical" evidence="8">
    <location>
        <begin position="51"/>
        <end position="73"/>
    </location>
</feature>
<evidence type="ECO:0000256" key="1">
    <source>
        <dbReference type="ARBA" id="ARBA00004651"/>
    </source>
</evidence>